<protein>
    <recommendedName>
        <fullName evidence="10">G protein-coupled receptor</fullName>
    </recommendedName>
</protein>
<evidence type="ECO:0000256" key="5">
    <source>
        <dbReference type="ARBA" id="ARBA00023136"/>
    </source>
</evidence>
<evidence type="ECO:0008006" key="10">
    <source>
        <dbReference type="Google" id="ProtNLM"/>
    </source>
</evidence>
<dbReference type="Proteomes" id="UP000483820">
    <property type="component" value="Chromosome II"/>
</dbReference>
<evidence type="ECO:0000256" key="6">
    <source>
        <dbReference type="SAM" id="Phobius"/>
    </source>
</evidence>
<feature type="signal peptide" evidence="7">
    <location>
        <begin position="1"/>
        <end position="18"/>
    </location>
</feature>
<accession>A0A6A5HJI6</accession>
<sequence>MLLVCFALPCVAIERCLATWLVRDYEQKSRAFISVTLILISEILATIGAYTVTFKIVGVFYMAVTAGVLQTVSYGIVRVAQQRTKYIKKKCERSHQFYSLSVKFQITENVKSFRVIHILVVEVALMILTASITIALAGLNLKPIIHLYCSILHQTALVQKTTPSDSVPPEA</sequence>
<comment type="caution">
    <text evidence="8">The sequence shown here is derived from an EMBL/GenBank/DDBJ whole genome shotgun (WGS) entry which is preliminary data.</text>
</comment>
<dbReference type="PANTHER" id="PTHR23128:SF132">
    <property type="entry name" value="SERPENTINE RECEPTOR, CLASS E (EPSILON)-RELATED"/>
    <property type="match status" value="1"/>
</dbReference>
<keyword evidence="7" id="KW-0732">Signal</keyword>
<dbReference type="EMBL" id="WUAV01000002">
    <property type="protein sequence ID" value="KAF1766754.1"/>
    <property type="molecule type" value="Genomic_DNA"/>
</dbReference>
<name>A0A6A5HJI6_CAERE</name>
<organism evidence="8 9">
    <name type="scientific">Caenorhabditis remanei</name>
    <name type="common">Caenorhabditis vulgaris</name>
    <dbReference type="NCBI Taxonomy" id="31234"/>
    <lineage>
        <taxon>Eukaryota</taxon>
        <taxon>Metazoa</taxon>
        <taxon>Ecdysozoa</taxon>
        <taxon>Nematoda</taxon>
        <taxon>Chromadorea</taxon>
        <taxon>Rhabditida</taxon>
        <taxon>Rhabditina</taxon>
        <taxon>Rhabditomorpha</taxon>
        <taxon>Rhabditoidea</taxon>
        <taxon>Rhabditidae</taxon>
        <taxon>Peloderinae</taxon>
        <taxon>Caenorhabditis</taxon>
    </lineage>
</organism>
<dbReference type="GO" id="GO:0007606">
    <property type="term" value="P:sensory perception of chemical stimulus"/>
    <property type="evidence" value="ECO:0007669"/>
    <property type="project" value="InterPro"/>
</dbReference>
<dbReference type="Pfam" id="PF03125">
    <property type="entry name" value="Sre"/>
    <property type="match status" value="1"/>
</dbReference>
<dbReference type="AlphaFoldDB" id="A0A6A5HJI6"/>
<evidence type="ECO:0000313" key="9">
    <source>
        <dbReference type="Proteomes" id="UP000483820"/>
    </source>
</evidence>
<dbReference type="PANTHER" id="PTHR23128">
    <property type="entry name" value="SERPENTINE RECEPTOR, CLASS E (EPSILON)-RELATED"/>
    <property type="match status" value="1"/>
</dbReference>
<comment type="subcellular location">
    <subcellularLocation>
        <location evidence="1">Membrane</location>
        <topology evidence="1">Multi-pass membrane protein</topology>
    </subcellularLocation>
</comment>
<dbReference type="InterPro" id="IPR004151">
    <property type="entry name" value="7TM_GPCR_serpentine_rcpt_Sre"/>
</dbReference>
<evidence type="ECO:0000256" key="2">
    <source>
        <dbReference type="ARBA" id="ARBA00006803"/>
    </source>
</evidence>
<feature type="transmembrane region" description="Helical" evidence="6">
    <location>
        <begin position="34"/>
        <end position="52"/>
    </location>
</feature>
<gene>
    <name evidence="8" type="ORF">GCK72_006712</name>
</gene>
<reference evidence="8 9" key="1">
    <citation type="submission" date="2019-12" db="EMBL/GenBank/DDBJ databases">
        <title>Chromosome-level assembly of the Caenorhabditis remanei genome.</title>
        <authorList>
            <person name="Teterina A.A."/>
            <person name="Willis J.H."/>
            <person name="Phillips P.C."/>
        </authorList>
    </citation>
    <scope>NUCLEOTIDE SEQUENCE [LARGE SCALE GENOMIC DNA]</scope>
    <source>
        <strain evidence="8 9">PX506</strain>
        <tissue evidence="8">Whole organism</tissue>
    </source>
</reference>
<dbReference type="RefSeq" id="XP_053589948.1">
    <property type="nucleotide sequence ID" value="XM_053725754.1"/>
</dbReference>
<evidence type="ECO:0000256" key="1">
    <source>
        <dbReference type="ARBA" id="ARBA00004141"/>
    </source>
</evidence>
<dbReference type="GO" id="GO:0016020">
    <property type="term" value="C:membrane"/>
    <property type="evidence" value="ECO:0007669"/>
    <property type="project" value="UniProtKB-SubCell"/>
</dbReference>
<evidence type="ECO:0000256" key="7">
    <source>
        <dbReference type="SAM" id="SignalP"/>
    </source>
</evidence>
<feature type="transmembrane region" description="Helical" evidence="6">
    <location>
        <begin position="115"/>
        <end position="139"/>
    </location>
</feature>
<feature type="transmembrane region" description="Helical" evidence="6">
    <location>
        <begin position="59"/>
        <end position="77"/>
    </location>
</feature>
<feature type="chain" id="PRO_5025512645" description="G protein-coupled receptor" evidence="7">
    <location>
        <begin position="19"/>
        <end position="171"/>
    </location>
</feature>
<proteinExistence type="inferred from homology"/>
<keyword evidence="3 6" id="KW-0812">Transmembrane</keyword>
<comment type="similarity">
    <text evidence="2">Belongs to the nematode receptor-like protein sre family.</text>
</comment>
<dbReference type="KEGG" id="crq:GCK72_006712"/>
<dbReference type="CTD" id="9823918"/>
<keyword evidence="5 6" id="KW-0472">Membrane</keyword>
<evidence type="ECO:0000256" key="4">
    <source>
        <dbReference type="ARBA" id="ARBA00022989"/>
    </source>
</evidence>
<dbReference type="GeneID" id="9823918"/>
<keyword evidence="4 6" id="KW-1133">Transmembrane helix</keyword>
<evidence type="ECO:0000313" key="8">
    <source>
        <dbReference type="EMBL" id="KAF1766754.1"/>
    </source>
</evidence>
<evidence type="ECO:0000256" key="3">
    <source>
        <dbReference type="ARBA" id="ARBA00022692"/>
    </source>
</evidence>